<dbReference type="HOGENOM" id="CLU_2227598_0_0_1"/>
<protein>
    <submittedName>
        <fullName evidence="2">Uncharacterized protein</fullName>
    </submittedName>
</protein>
<organism evidence="2 3">
    <name type="scientific">Oryza rufipogon</name>
    <name type="common">Brownbeard rice</name>
    <name type="synonym">Asian wild rice</name>
    <dbReference type="NCBI Taxonomy" id="4529"/>
    <lineage>
        <taxon>Eukaryota</taxon>
        <taxon>Viridiplantae</taxon>
        <taxon>Streptophyta</taxon>
        <taxon>Embryophyta</taxon>
        <taxon>Tracheophyta</taxon>
        <taxon>Spermatophyta</taxon>
        <taxon>Magnoliopsida</taxon>
        <taxon>Liliopsida</taxon>
        <taxon>Poales</taxon>
        <taxon>Poaceae</taxon>
        <taxon>BOP clade</taxon>
        <taxon>Oryzoideae</taxon>
        <taxon>Oryzeae</taxon>
        <taxon>Oryzinae</taxon>
        <taxon>Oryza</taxon>
    </lineage>
</organism>
<evidence type="ECO:0000313" key="3">
    <source>
        <dbReference type="Proteomes" id="UP000008022"/>
    </source>
</evidence>
<reference evidence="3" key="1">
    <citation type="submission" date="2013-06" db="EMBL/GenBank/DDBJ databases">
        <authorList>
            <person name="Zhao Q."/>
        </authorList>
    </citation>
    <scope>NUCLEOTIDE SEQUENCE</scope>
    <source>
        <strain evidence="3">cv. W1943</strain>
    </source>
</reference>
<name>A0A0E0PZ76_ORYRU</name>
<evidence type="ECO:0000256" key="1">
    <source>
        <dbReference type="SAM" id="MobiDB-lite"/>
    </source>
</evidence>
<proteinExistence type="predicted"/>
<reference evidence="2" key="2">
    <citation type="submission" date="2015-06" db="UniProtKB">
        <authorList>
            <consortium name="EnsemblPlants"/>
        </authorList>
    </citation>
    <scope>IDENTIFICATION</scope>
</reference>
<dbReference type="AlphaFoldDB" id="A0A0E0PZ76"/>
<keyword evidence="3" id="KW-1185">Reference proteome</keyword>
<dbReference type="Proteomes" id="UP000008022">
    <property type="component" value="Unassembled WGS sequence"/>
</dbReference>
<dbReference type="EnsemblPlants" id="ORUFI06G19710.1">
    <property type="protein sequence ID" value="ORUFI06G19710.1"/>
    <property type="gene ID" value="ORUFI06G19710"/>
</dbReference>
<dbReference type="Gramene" id="ORUFI06G19710.1">
    <property type="protein sequence ID" value="ORUFI06G19710.1"/>
    <property type="gene ID" value="ORUFI06G19710"/>
</dbReference>
<feature type="compositionally biased region" description="Basic and acidic residues" evidence="1">
    <location>
        <begin position="1"/>
        <end position="19"/>
    </location>
</feature>
<accession>A0A0E0PZ76</accession>
<feature type="region of interest" description="Disordered" evidence="1">
    <location>
        <begin position="1"/>
        <end position="23"/>
    </location>
</feature>
<evidence type="ECO:0000313" key="2">
    <source>
        <dbReference type="EnsemblPlants" id="ORUFI06G19710.1"/>
    </source>
</evidence>
<sequence length="106" mass="11293">MELGIDYKHGKGRRGDYHAARSSLGSQQLPPLLGVRWTTTGNEKEGPEKGTAIYRLVHAIAGCSFLHVAFRSEVPSKDKNSPTPSLLSLGLLAPLIPPAASSSLSQ</sequence>